<dbReference type="EMBL" id="JAGEMI010000001">
    <property type="protein sequence ID" value="MBO1868470.1"/>
    <property type="molecule type" value="Genomic_DNA"/>
</dbReference>
<gene>
    <name evidence="2" type="ORF">J4G43_047345</name>
    <name evidence="1" type="ORF">J4G43_49050</name>
</gene>
<name>A0A939MIG9_9BRAD</name>
<evidence type="ECO:0000313" key="1">
    <source>
        <dbReference type="EMBL" id="MBO1868470.1"/>
    </source>
</evidence>
<dbReference type="Proteomes" id="UP000664702">
    <property type="component" value="Chromosome"/>
</dbReference>
<sequence length="62" mass="6973">MTSKDQIIEQAARIIDVNAFTRFQTHQNMIKRQKIARRKAADILAMLCKAATKSCEAPNEPG</sequence>
<dbReference type="Gene3D" id="3.90.1350.10">
    <property type="entry name" value="Exotoxin A, middle domain"/>
    <property type="match status" value="1"/>
</dbReference>
<dbReference type="EMBL" id="CP086136">
    <property type="protein sequence ID" value="UEM11984.1"/>
    <property type="molecule type" value="Genomic_DNA"/>
</dbReference>
<reference evidence="1" key="1">
    <citation type="submission" date="2021-03" db="EMBL/GenBank/DDBJ databases">
        <title>Whole Genome Sequence of Bradyrhizobium sp. Strain 144S4.</title>
        <authorList>
            <person name="Bromfield E.S.P."/>
            <person name="Cloutier S."/>
        </authorList>
    </citation>
    <scope>NUCLEOTIDE SEQUENCE [LARGE SCALE GENOMIC DNA]</scope>
    <source>
        <strain evidence="1">144S4</strain>
    </source>
</reference>
<reference evidence="2 3" key="2">
    <citation type="journal article" date="2022" name="Int. J. Syst. Evol. Microbiol.">
        <title>Strains of Bradyrhizobium barranii sp. nov. associated with legumes native to Canada are symbionts of soybeans and belong to different subspecies (subsp. barranii subsp. nov. and subsp. apii subsp. nov.) and symbiovars (sv. glycinearum and sv. septentrionale).</title>
        <authorList>
            <person name="Bromfield E.S.P."/>
            <person name="Cloutier S."/>
            <person name="Wasai-Hara S."/>
            <person name="Minamisawa K."/>
        </authorList>
    </citation>
    <scope>NUCLEOTIDE SEQUENCE [LARGE SCALE GENOMIC DNA]</scope>
    <source>
        <strain evidence="2 3">144S4</strain>
    </source>
</reference>
<evidence type="ECO:0000313" key="2">
    <source>
        <dbReference type="EMBL" id="UEM11984.1"/>
    </source>
</evidence>
<dbReference type="KEGG" id="bban:J4G43_047345"/>
<accession>A0A939MIG9</accession>
<dbReference type="AlphaFoldDB" id="A0A939MIG9"/>
<dbReference type="InterPro" id="IPR036478">
    <property type="entry name" value="Exotox-A_middle_dom_sf"/>
</dbReference>
<organism evidence="1">
    <name type="scientific">Bradyrhizobium barranii subsp. barranii</name>
    <dbReference type="NCBI Taxonomy" id="2823807"/>
    <lineage>
        <taxon>Bacteria</taxon>
        <taxon>Pseudomonadati</taxon>
        <taxon>Pseudomonadota</taxon>
        <taxon>Alphaproteobacteria</taxon>
        <taxon>Hyphomicrobiales</taxon>
        <taxon>Nitrobacteraceae</taxon>
        <taxon>Bradyrhizobium</taxon>
        <taxon>Bradyrhizobium barranii</taxon>
    </lineage>
</organism>
<evidence type="ECO:0000313" key="3">
    <source>
        <dbReference type="Proteomes" id="UP000664702"/>
    </source>
</evidence>
<protein>
    <submittedName>
        <fullName evidence="1">Uncharacterized protein</fullName>
    </submittedName>
</protein>
<dbReference type="RefSeq" id="WP_208088943.1">
    <property type="nucleotide sequence ID" value="NZ_CP086136.1"/>
</dbReference>
<proteinExistence type="predicted"/>